<dbReference type="InterPro" id="IPR036047">
    <property type="entry name" value="F-box-like_dom_sf"/>
</dbReference>
<evidence type="ECO:0000259" key="1">
    <source>
        <dbReference type="PROSITE" id="PS50181"/>
    </source>
</evidence>
<dbReference type="PANTHER" id="PTHR32212:SF234">
    <property type="entry name" value="F-BOX_LRR-REPEAT PROTEIN 13-LIKE"/>
    <property type="match status" value="1"/>
</dbReference>
<dbReference type="InterPro" id="IPR001810">
    <property type="entry name" value="F-box_dom"/>
</dbReference>
<dbReference type="Gene3D" id="1.20.1280.50">
    <property type="match status" value="1"/>
</dbReference>
<evidence type="ECO:0000313" key="2">
    <source>
        <dbReference type="EMBL" id="GAY51204.1"/>
    </source>
</evidence>
<evidence type="ECO:0000313" key="3">
    <source>
        <dbReference type="Proteomes" id="UP000236630"/>
    </source>
</evidence>
<name>A0A2H5PFU0_CITUN</name>
<dbReference type="Proteomes" id="UP000236630">
    <property type="component" value="Unassembled WGS sequence"/>
</dbReference>
<accession>A0A2H5PFU0</accession>
<protein>
    <recommendedName>
        <fullName evidence="1">F-box domain-containing protein</fullName>
    </recommendedName>
</protein>
<dbReference type="PROSITE" id="PS50181">
    <property type="entry name" value="FBOX"/>
    <property type="match status" value="1"/>
</dbReference>
<feature type="domain" description="F-box" evidence="1">
    <location>
        <begin position="5"/>
        <end position="41"/>
    </location>
</feature>
<organism evidence="2 3">
    <name type="scientific">Citrus unshiu</name>
    <name type="common">Satsuma mandarin</name>
    <name type="synonym">Citrus nobilis var. unshiu</name>
    <dbReference type="NCBI Taxonomy" id="55188"/>
    <lineage>
        <taxon>Eukaryota</taxon>
        <taxon>Viridiplantae</taxon>
        <taxon>Streptophyta</taxon>
        <taxon>Embryophyta</taxon>
        <taxon>Tracheophyta</taxon>
        <taxon>Spermatophyta</taxon>
        <taxon>Magnoliopsida</taxon>
        <taxon>eudicotyledons</taxon>
        <taxon>Gunneridae</taxon>
        <taxon>Pentapetalae</taxon>
        <taxon>rosids</taxon>
        <taxon>malvids</taxon>
        <taxon>Sapindales</taxon>
        <taxon>Rutaceae</taxon>
        <taxon>Aurantioideae</taxon>
        <taxon>Citrus</taxon>
    </lineage>
</organism>
<comment type="caution">
    <text evidence="2">The sequence shown here is derived from an EMBL/GenBank/DDBJ whole genome shotgun (WGS) entry which is preliminary data.</text>
</comment>
<dbReference type="PANTHER" id="PTHR32212">
    <property type="entry name" value="CYCLIN-LIKE F-BOX"/>
    <property type="match status" value="1"/>
</dbReference>
<dbReference type="EMBL" id="BDQV01000068">
    <property type="protein sequence ID" value="GAY51204.1"/>
    <property type="molecule type" value="Genomic_DNA"/>
</dbReference>
<dbReference type="SUPFAM" id="SSF81383">
    <property type="entry name" value="F-box domain"/>
    <property type="match status" value="1"/>
</dbReference>
<reference evidence="2 3" key="1">
    <citation type="journal article" date="2017" name="Front. Genet.">
        <title>Draft sequencing of the heterozygous diploid genome of Satsuma (Citrus unshiu Marc.) using a hybrid assembly approach.</title>
        <authorList>
            <person name="Shimizu T."/>
            <person name="Tanizawa Y."/>
            <person name="Mochizuki T."/>
            <person name="Nagasaki H."/>
            <person name="Yoshioka T."/>
            <person name="Toyoda A."/>
            <person name="Fujiyama A."/>
            <person name="Kaminuma E."/>
            <person name="Nakamura Y."/>
        </authorList>
    </citation>
    <scope>NUCLEOTIDE SEQUENCE [LARGE SCALE GENOMIC DNA]</scope>
    <source>
        <strain evidence="3">cv. Miyagawa wase</strain>
    </source>
</reference>
<dbReference type="AlphaFoldDB" id="A0A2H5PFU0"/>
<dbReference type="Pfam" id="PF12937">
    <property type="entry name" value="F-box-like"/>
    <property type="match status" value="1"/>
</dbReference>
<feature type="non-terminal residue" evidence="2">
    <location>
        <position position="1"/>
    </location>
</feature>
<proteinExistence type="predicted"/>
<gene>
    <name evidence="2" type="ORF">CUMW_132480</name>
</gene>
<sequence length="288" mass="34166">IMDAMDRISELPTPIIHHMMSYLDAKELARTSILSKRWNGLSIAFPVLDFALPYSFHMNLYYDWYLRRRRRILEIDEWETYEWETDKSVRIKEFIKFVDASLLQFHELKLCIQKLRLPIIRNEDEGMFSHVDKWIELAMVQKLISECLSLEDLCFYCCSGNWRLILFPIYFPFIYKCKPIPIYQDRSMSMESEMPVELYLTSVATVGKQILGASKSNLKKVLTITLMERNPGAKIRRQLFNFIEEMELSVHVLESNYQISLESIFLICYPKTLRVHIETGNTDLEFVE</sequence>
<keyword evidence="3" id="KW-1185">Reference proteome</keyword>
<feature type="non-terminal residue" evidence="2">
    <location>
        <position position="288"/>
    </location>
</feature>